<dbReference type="SUPFAM" id="SSF55486">
    <property type="entry name" value="Metalloproteases ('zincins'), catalytic domain"/>
    <property type="match status" value="1"/>
</dbReference>
<feature type="compositionally biased region" description="Low complexity" evidence="1">
    <location>
        <begin position="34"/>
        <end position="62"/>
    </location>
</feature>
<evidence type="ECO:0000313" key="4">
    <source>
        <dbReference type="Proteomes" id="UP000199012"/>
    </source>
</evidence>
<dbReference type="EMBL" id="FOKA01000014">
    <property type="protein sequence ID" value="SFB31993.1"/>
    <property type="molecule type" value="Genomic_DNA"/>
</dbReference>
<dbReference type="STRING" id="988821.SAMN05421867_11463"/>
<sequence>MAAAVVGLSLVAGLAVGSGLVGGGDEAPRTARAVAAADAGAAPTTTGQDGVQDGVQDGAQDGAQDEIGSAPVTAAPLVQEPLVQPPDLGVLPEGLDAADLAAGLTGTEVPEVATGALEVVPGSGAAGPDAGPGARVRTVRVEVEAGLAVDGATFAQFVMQTLADPRSWGGDGSTTFVRTDGAAELRVVLASPDLTDALCAPLDTGGQVSCGRAGAAVLNWRRWVLATPEFADRTVYRQYLVNHEVGHLLGHGHRTCPGAGQVAPVMQQQTLGVAPCTANAWPFPG</sequence>
<evidence type="ECO:0000259" key="2">
    <source>
        <dbReference type="Pfam" id="PF11350"/>
    </source>
</evidence>
<feature type="region of interest" description="Disordered" evidence="1">
    <location>
        <begin position="34"/>
        <end position="66"/>
    </location>
</feature>
<dbReference type="Proteomes" id="UP000199012">
    <property type="component" value="Unassembled WGS sequence"/>
</dbReference>
<dbReference type="InterPro" id="IPR022603">
    <property type="entry name" value="DUF3152"/>
</dbReference>
<organism evidence="3 4">
    <name type="scientific">Cellulomonas marina</name>
    <dbReference type="NCBI Taxonomy" id="988821"/>
    <lineage>
        <taxon>Bacteria</taxon>
        <taxon>Bacillati</taxon>
        <taxon>Actinomycetota</taxon>
        <taxon>Actinomycetes</taxon>
        <taxon>Micrococcales</taxon>
        <taxon>Cellulomonadaceae</taxon>
        <taxon>Cellulomonas</taxon>
    </lineage>
</organism>
<gene>
    <name evidence="3" type="ORF">SAMN05421867_11463</name>
</gene>
<proteinExistence type="predicted"/>
<evidence type="ECO:0000313" key="3">
    <source>
        <dbReference type="EMBL" id="SFB31993.1"/>
    </source>
</evidence>
<dbReference type="AlphaFoldDB" id="A0A1I1A6F5"/>
<feature type="domain" description="DUF3152" evidence="2">
    <location>
        <begin position="106"/>
        <end position="273"/>
    </location>
</feature>
<reference evidence="4" key="1">
    <citation type="submission" date="2016-10" db="EMBL/GenBank/DDBJ databases">
        <authorList>
            <person name="Varghese N."/>
            <person name="Submissions S."/>
        </authorList>
    </citation>
    <scope>NUCLEOTIDE SEQUENCE [LARGE SCALE GENOMIC DNA]</scope>
    <source>
        <strain evidence="4">CGMCC 4.6945</strain>
    </source>
</reference>
<name>A0A1I1A6F5_9CELL</name>
<protein>
    <recommendedName>
        <fullName evidence="2">DUF3152 domain-containing protein</fullName>
    </recommendedName>
</protein>
<dbReference type="Pfam" id="PF11350">
    <property type="entry name" value="DUF3152"/>
    <property type="match status" value="1"/>
</dbReference>
<keyword evidence="4" id="KW-1185">Reference proteome</keyword>
<accession>A0A1I1A6F5</accession>
<evidence type="ECO:0000256" key="1">
    <source>
        <dbReference type="SAM" id="MobiDB-lite"/>
    </source>
</evidence>